<organism evidence="3 4">
    <name type="scientific">Ramazzottius varieornatus</name>
    <name type="common">Water bear</name>
    <name type="synonym">Tardigrade</name>
    <dbReference type="NCBI Taxonomy" id="947166"/>
    <lineage>
        <taxon>Eukaryota</taxon>
        <taxon>Metazoa</taxon>
        <taxon>Ecdysozoa</taxon>
        <taxon>Tardigrada</taxon>
        <taxon>Eutardigrada</taxon>
        <taxon>Parachela</taxon>
        <taxon>Hypsibioidea</taxon>
        <taxon>Ramazzottiidae</taxon>
        <taxon>Ramazzottius</taxon>
    </lineage>
</organism>
<dbReference type="GO" id="GO:0015074">
    <property type="term" value="P:DNA integration"/>
    <property type="evidence" value="ECO:0007669"/>
    <property type="project" value="InterPro"/>
</dbReference>
<evidence type="ECO:0000313" key="3">
    <source>
        <dbReference type="EMBL" id="GAU97067.1"/>
    </source>
</evidence>
<dbReference type="AlphaFoldDB" id="A0A1D1VBD6"/>
<dbReference type="SUPFAM" id="SSF47823">
    <property type="entry name" value="lambda integrase-like, N-terminal domain"/>
    <property type="match status" value="1"/>
</dbReference>
<dbReference type="SUPFAM" id="SSF56349">
    <property type="entry name" value="DNA breaking-rejoining enzymes"/>
    <property type="match status" value="1"/>
</dbReference>
<evidence type="ECO:0000313" key="4">
    <source>
        <dbReference type="Proteomes" id="UP000186922"/>
    </source>
</evidence>
<dbReference type="InterPro" id="IPR010998">
    <property type="entry name" value="Integrase_recombinase_N"/>
</dbReference>
<dbReference type="Gene3D" id="1.10.443.10">
    <property type="entry name" value="Intergrase catalytic core"/>
    <property type="match status" value="1"/>
</dbReference>
<dbReference type="Proteomes" id="UP000186922">
    <property type="component" value="Unassembled WGS sequence"/>
</dbReference>
<evidence type="ECO:0000256" key="2">
    <source>
        <dbReference type="ARBA" id="ARBA00023172"/>
    </source>
</evidence>
<gene>
    <name evidence="3" type="primary">RvY_08426-1</name>
    <name evidence="3" type="synonym">RvY_08426.1</name>
    <name evidence="3" type="ORF">RvY_08426</name>
</gene>
<keyword evidence="4" id="KW-1185">Reference proteome</keyword>
<dbReference type="InterPro" id="IPR011010">
    <property type="entry name" value="DNA_brk_join_enz"/>
</dbReference>
<dbReference type="OrthoDB" id="8906724at2759"/>
<dbReference type="InterPro" id="IPR052925">
    <property type="entry name" value="Phage_Integrase-like_Recomb"/>
</dbReference>
<dbReference type="EMBL" id="BDGG01000004">
    <property type="protein sequence ID" value="GAU97067.1"/>
    <property type="molecule type" value="Genomic_DNA"/>
</dbReference>
<reference evidence="3 4" key="1">
    <citation type="journal article" date="2016" name="Nat. Commun.">
        <title>Extremotolerant tardigrade genome and improved radiotolerance of human cultured cells by tardigrade-unique protein.</title>
        <authorList>
            <person name="Hashimoto T."/>
            <person name="Horikawa D.D."/>
            <person name="Saito Y."/>
            <person name="Kuwahara H."/>
            <person name="Kozuka-Hata H."/>
            <person name="Shin-I T."/>
            <person name="Minakuchi Y."/>
            <person name="Ohishi K."/>
            <person name="Motoyama A."/>
            <person name="Aizu T."/>
            <person name="Enomoto A."/>
            <person name="Kondo K."/>
            <person name="Tanaka S."/>
            <person name="Hara Y."/>
            <person name="Koshikawa S."/>
            <person name="Sagara H."/>
            <person name="Miura T."/>
            <person name="Yokobori S."/>
            <person name="Miyagawa K."/>
            <person name="Suzuki Y."/>
            <person name="Kubo T."/>
            <person name="Oyama M."/>
            <person name="Kohara Y."/>
            <person name="Fujiyama A."/>
            <person name="Arakawa K."/>
            <person name="Katayama T."/>
            <person name="Toyoda A."/>
            <person name="Kunieda T."/>
        </authorList>
    </citation>
    <scope>NUCLEOTIDE SEQUENCE [LARGE SCALE GENOMIC DNA]</scope>
    <source>
        <strain evidence="3 4">YOKOZUNA-1</strain>
    </source>
</reference>
<dbReference type="GO" id="GO:0006310">
    <property type="term" value="P:DNA recombination"/>
    <property type="evidence" value="ECO:0007669"/>
    <property type="project" value="UniProtKB-KW"/>
</dbReference>
<keyword evidence="1" id="KW-0238">DNA-binding</keyword>
<sequence length="375" mass="43146">MTVIRRIYFEAANNNFTLRITHVSGVDNKLADAVSKFDNARFFETHPKANTEPIMIFAGDHARTWKLFELDAKSRELVSKRLATSTRRGYRNGFERFRSFCLSHHLPYLPTDRQTIRRFVSWLDSEGLSGKTATVYVAGVRSEQLEHGFEDPGRNDHYLSMVLKGLTNQTRPDTYKRKPLTIEHLRQLKADLFGSLIPRHDQLMLWSAFTMAFYGMLRVSEYTSSKETSFDKSNLVLNDFQISCDSVQICLRRDKTYRKTTPPAIYLTKTQTDTCPVQALHAYMLVRSSARHTPLFISHDGCYLTRQRVNRELQIFLGNGFTSHSFRIRAASTASKAGCSMEQIRAMGRWSRDVSNRYVRPDMVSLTQAILRISG</sequence>
<comment type="caution">
    <text evidence="3">The sequence shown here is derived from an EMBL/GenBank/DDBJ whole genome shotgun (WGS) entry which is preliminary data.</text>
</comment>
<dbReference type="PANTHER" id="PTHR34605:SF3">
    <property type="entry name" value="P CELL-TYPE AGGLUTINATION PROTEIN MAP4-LIKE-RELATED"/>
    <property type="match status" value="1"/>
</dbReference>
<dbReference type="InterPro" id="IPR013762">
    <property type="entry name" value="Integrase-like_cat_sf"/>
</dbReference>
<dbReference type="STRING" id="947166.A0A1D1VBD6"/>
<evidence type="ECO:0008006" key="5">
    <source>
        <dbReference type="Google" id="ProtNLM"/>
    </source>
</evidence>
<dbReference type="Gene3D" id="1.10.150.130">
    <property type="match status" value="1"/>
</dbReference>
<name>A0A1D1VBD6_RAMVA</name>
<proteinExistence type="predicted"/>
<dbReference type="PANTHER" id="PTHR34605">
    <property type="entry name" value="PHAGE_INTEGRASE DOMAIN-CONTAINING PROTEIN"/>
    <property type="match status" value="1"/>
</dbReference>
<accession>A0A1D1VBD6</accession>
<keyword evidence="2" id="KW-0233">DNA recombination</keyword>
<protein>
    <recommendedName>
        <fullName evidence="5">Tyr recombinase domain-containing protein</fullName>
    </recommendedName>
</protein>
<evidence type="ECO:0000256" key="1">
    <source>
        <dbReference type="ARBA" id="ARBA00023125"/>
    </source>
</evidence>
<dbReference type="GO" id="GO:0003677">
    <property type="term" value="F:DNA binding"/>
    <property type="evidence" value="ECO:0007669"/>
    <property type="project" value="UniProtKB-KW"/>
</dbReference>